<reference evidence="1" key="1">
    <citation type="submission" date="2018-06" db="EMBL/GenBank/DDBJ databases">
        <authorList>
            <person name="Zhirakovskaya E."/>
        </authorList>
    </citation>
    <scope>NUCLEOTIDE SEQUENCE</scope>
</reference>
<name>A0A3B0TES3_9ZZZZ</name>
<dbReference type="AlphaFoldDB" id="A0A3B0TES3"/>
<evidence type="ECO:0000313" key="1">
    <source>
        <dbReference type="EMBL" id="VAW14643.1"/>
    </source>
</evidence>
<accession>A0A3B0TES3</accession>
<gene>
    <name evidence="1" type="ORF">MNBD_BACTEROID05-414</name>
</gene>
<feature type="non-terminal residue" evidence="1">
    <location>
        <position position="1"/>
    </location>
</feature>
<protein>
    <submittedName>
        <fullName evidence="1">Uncharacterized protein</fullName>
    </submittedName>
</protein>
<sequence length="51" mass="6007">DLELPVKFYTEFITRYPQHPYNKKFKEIISSLQSLKNYKDSEKSKIGLGAL</sequence>
<dbReference type="EMBL" id="UOEN01000230">
    <property type="protein sequence ID" value="VAW14643.1"/>
    <property type="molecule type" value="Genomic_DNA"/>
</dbReference>
<organism evidence="1">
    <name type="scientific">hydrothermal vent metagenome</name>
    <dbReference type="NCBI Taxonomy" id="652676"/>
    <lineage>
        <taxon>unclassified sequences</taxon>
        <taxon>metagenomes</taxon>
        <taxon>ecological metagenomes</taxon>
    </lineage>
</organism>
<proteinExistence type="predicted"/>